<keyword evidence="2" id="KW-0489">Methyltransferase</keyword>
<name>A0ABV9KPY2_9BACT</name>
<keyword evidence="3" id="KW-1185">Reference proteome</keyword>
<dbReference type="Proteomes" id="UP001596023">
    <property type="component" value="Unassembled WGS sequence"/>
</dbReference>
<dbReference type="InterPro" id="IPR029063">
    <property type="entry name" value="SAM-dependent_MTases_sf"/>
</dbReference>
<dbReference type="PANTHER" id="PTHR43861">
    <property type="entry name" value="TRANS-ACONITATE 2-METHYLTRANSFERASE-RELATED"/>
    <property type="match status" value="1"/>
</dbReference>
<dbReference type="Pfam" id="PF13847">
    <property type="entry name" value="Methyltransf_31"/>
    <property type="match status" value="1"/>
</dbReference>
<keyword evidence="2" id="KW-0808">Transferase</keyword>
<evidence type="ECO:0000259" key="1">
    <source>
        <dbReference type="Pfam" id="PF13847"/>
    </source>
</evidence>
<dbReference type="EC" id="2.1.1.-" evidence="2"/>
<proteinExistence type="predicted"/>
<protein>
    <submittedName>
        <fullName evidence="2">Class I SAM-dependent methyltransferase</fullName>
        <ecNumber evidence="2">2.1.1.-</ecNumber>
    </submittedName>
</protein>
<dbReference type="SUPFAM" id="SSF53335">
    <property type="entry name" value="S-adenosyl-L-methionine-dependent methyltransferases"/>
    <property type="match status" value="1"/>
</dbReference>
<dbReference type="RefSeq" id="WP_379993432.1">
    <property type="nucleotide sequence ID" value="NZ_JBHSGN010000005.1"/>
</dbReference>
<dbReference type="InterPro" id="IPR025714">
    <property type="entry name" value="Methyltranfer_dom"/>
</dbReference>
<reference evidence="3" key="1">
    <citation type="journal article" date="2019" name="Int. J. Syst. Evol. Microbiol.">
        <title>The Global Catalogue of Microorganisms (GCM) 10K type strain sequencing project: providing services to taxonomists for standard genome sequencing and annotation.</title>
        <authorList>
            <consortium name="The Broad Institute Genomics Platform"/>
            <consortium name="The Broad Institute Genome Sequencing Center for Infectious Disease"/>
            <person name="Wu L."/>
            <person name="Ma J."/>
        </authorList>
    </citation>
    <scope>NUCLEOTIDE SEQUENCE [LARGE SCALE GENOMIC DNA]</scope>
    <source>
        <strain evidence="3">CCUG 66188</strain>
    </source>
</reference>
<feature type="domain" description="Methyltransferase" evidence="1">
    <location>
        <begin position="40"/>
        <end position="146"/>
    </location>
</feature>
<dbReference type="GO" id="GO:0032259">
    <property type="term" value="P:methylation"/>
    <property type="evidence" value="ECO:0007669"/>
    <property type="project" value="UniProtKB-KW"/>
</dbReference>
<accession>A0ABV9KPY2</accession>
<sequence length="208" mass="23501">MEKNRSYKFWDRVSGWSKAESAANSVLVKCISSKFGILIKPDDTVLDFGCGTGTITLRIARNANKVCGVDISGGMLRRAQLNLKNQNIDNASFIKITTLDDMFHNDSFQIVTTFNVLQYIENRKALFQRFYKLLEPKGTLIVTVPCFGNTNSFSILLVKLLRFVRIMPETYYFSIDEIEKEITGAGLSIVESINLSDLPERLIVARKV</sequence>
<dbReference type="Gene3D" id="3.40.50.150">
    <property type="entry name" value="Vaccinia Virus protein VP39"/>
    <property type="match status" value="1"/>
</dbReference>
<gene>
    <name evidence="2" type="ORF">ACFO6W_00945</name>
</gene>
<comment type="caution">
    <text evidence="2">The sequence shown here is derived from an EMBL/GenBank/DDBJ whole genome shotgun (WGS) entry which is preliminary data.</text>
</comment>
<evidence type="ECO:0000313" key="2">
    <source>
        <dbReference type="EMBL" id="MFC4672252.1"/>
    </source>
</evidence>
<evidence type="ECO:0000313" key="3">
    <source>
        <dbReference type="Proteomes" id="UP001596023"/>
    </source>
</evidence>
<dbReference type="EMBL" id="JBHSGN010000005">
    <property type="protein sequence ID" value="MFC4672252.1"/>
    <property type="molecule type" value="Genomic_DNA"/>
</dbReference>
<organism evidence="2 3">
    <name type="scientific">Dysgonomonas termitidis</name>
    <dbReference type="NCBI Taxonomy" id="1516126"/>
    <lineage>
        <taxon>Bacteria</taxon>
        <taxon>Pseudomonadati</taxon>
        <taxon>Bacteroidota</taxon>
        <taxon>Bacteroidia</taxon>
        <taxon>Bacteroidales</taxon>
        <taxon>Dysgonomonadaceae</taxon>
        <taxon>Dysgonomonas</taxon>
    </lineage>
</organism>
<dbReference type="CDD" id="cd02440">
    <property type="entry name" value="AdoMet_MTases"/>
    <property type="match status" value="1"/>
</dbReference>
<dbReference type="GO" id="GO:0008168">
    <property type="term" value="F:methyltransferase activity"/>
    <property type="evidence" value="ECO:0007669"/>
    <property type="project" value="UniProtKB-KW"/>
</dbReference>